<name>A0ABV2UEX3_9ACTN</name>
<reference evidence="2 3" key="1">
    <citation type="submission" date="2024-06" db="EMBL/GenBank/DDBJ databases">
        <title>The Natural Products Discovery Center: Release of the First 8490 Sequenced Strains for Exploring Actinobacteria Biosynthetic Diversity.</title>
        <authorList>
            <person name="Kalkreuter E."/>
            <person name="Kautsar S.A."/>
            <person name="Yang D."/>
            <person name="Bader C.D."/>
            <person name="Teijaro C.N."/>
            <person name="Fluegel L."/>
            <person name="Davis C.M."/>
            <person name="Simpson J.R."/>
            <person name="Lauterbach L."/>
            <person name="Steele A.D."/>
            <person name="Gui C."/>
            <person name="Meng S."/>
            <person name="Li G."/>
            <person name="Viehrig K."/>
            <person name="Ye F."/>
            <person name="Su P."/>
            <person name="Kiefer A.F."/>
            <person name="Nichols A."/>
            <person name="Cepeda A.J."/>
            <person name="Yan W."/>
            <person name="Fan B."/>
            <person name="Jiang Y."/>
            <person name="Adhikari A."/>
            <person name="Zheng C.-J."/>
            <person name="Schuster L."/>
            <person name="Cowan T.M."/>
            <person name="Smanski M.J."/>
            <person name="Chevrette M.G."/>
            <person name="De Carvalho L.P.S."/>
            <person name="Shen B."/>
        </authorList>
    </citation>
    <scope>NUCLEOTIDE SEQUENCE [LARGE SCALE GENOMIC DNA]</scope>
    <source>
        <strain evidence="2 3">NPDC005137</strain>
    </source>
</reference>
<evidence type="ECO:0000313" key="3">
    <source>
        <dbReference type="Proteomes" id="UP001550044"/>
    </source>
</evidence>
<comment type="caution">
    <text evidence="2">The sequence shown here is derived from an EMBL/GenBank/DDBJ whole genome shotgun (WGS) entry which is preliminary data.</text>
</comment>
<evidence type="ECO:0000313" key="2">
    <source>
        <dbReference type="EMBL" id="MET8436405.1"/>
    </source>
</evidence>
<dbReference type="RefSeq" id="WP_356499806.1">
    <property type="nucleotide sequence ID" value="NZ_JBEXEF010000125.1"/>
</dbReference>
<sequence>MPDLDECTTRFRAGDSPVGQTFKKIGGVETSPTGEEEVEVTESAAPATTGAWCNREMLRR</sequence>
<organism evidence="2 3">
    <name type="scientific">Streptomyces sp. 900116325</name>
    <dbReference type="NCBI Taxonomy" id="3154295"/>
    <lineage>
        <taxon>Bacteria</taxon>
        <taxon>Bacillati</taxon>
        <taxon>Actinomycetota</taxon>
        <taxon>Actinomycetes</taxon>
        <taxon>Kitasatosporales</taxon>
        <taxon>Streptomycetaceae</taxon>
        <taxon>Streptomyces</taxon>
    </lineage>
</organism>
<accession>A0ABV2UEX3</accession>
<dbReference type="Proteomes" id="UP001550044">
    <property type="component" value="Unassembled WGS sequence"/>
</dbReference>
<gene>
    <name evidence="2" type="ORF">ABZV61_27210</name>
</gene>
<keyword evidence="3" id="KW-1185">Reference proteome</keyword>
<evidence type="ECO:0000256" key="1">
    <source>
        <dbReference type="SAM" id="MobiDB-lite"/>
    </source>
</evidence>
<proteinExistence type="predicted"/>
<dbReference type="EMBL" id="JBEXIP010000025">
    <property type="protein sequence ID" value="MET8436405.1"/>
    <property type="molecule type" value="Genomic_DNA"/>
</dbReference>
<feature type="region of interest" description="Disordered" evidence="1">
    <location>
        <begin position="1"/>
        <end position="46"/>
    </location>
</feature>
<protein>
    <submittedName>
        <fullName evidence="2">Uncharacterized protein</fullName>
    </submittedName>
</protein>